<sequence length="120" mass="13158">MGQLDSLMNVPRSTPPGLVSIYHVRLLRLRQSPYHLLHLFSRHPPHSHPDPHLPIPLLPTTSYSGPAPISSHASALISAAKAPFPVSLVQDPQVWLADMQSNISRYLESEARADGGGMKE</sequence>
<evidence type="ECO:0000313" key="1">
    <source>
        <dbReference type="EMBL" id="PPQ94171.1"/>
    </source>
</evidence>
<organism evidence="1 2">
    <name type="scientific">Psilocybe cyanescens</name>
    <dbReference type="NCBI Taxonomy" id="93625"/>
    <lineage>
        <taxon>Eukaryota</taxon>
        <taxon>Fungi</taxon>
        <taxon>Dikarya</taxon>
        <taxon>Basidiomycota</taxon>
        <taxon>Agaricomycotina</taxon>
        <taxon>Agaricomycetes</taxon>
        <taxon>Agaricomycetidae</taxon>
        <taxon>Agaricales</taxon>
        <taxon>Agaricineae</taxon>
        <taxon>Strophariaceae</taxon>
        <taxon>Psilocybe</taxon>
    </lineage>
</organism>
<reference evidence="1 2" key="1">
    <citation type="journal article" date="2018" name="Evol. Lett.">
        <title>Horizontal gene cluster transfer increased hallucinogenic mushroom diversity.</title>
        <authorList>
            <person name="Reynolds H.T."/>
            <person name="Vijayakumar V."/>
            <person name="Gluck-Thaler E."/>
            <person name="Korotkin H.B."/>
            <person name="Matheny P.B."/>
            <person name="Slot J.C."/>
        </authorList>
    </citation>
    <scope>NUCLEOTIDE SEQUENCE [LARGE SCALE GENOMIC DNA]</scope>
    <source>
        <strain evidence="1 2">2631</strain>
    </source>
</reference>
<comment type="caution">
    <text evidence="1">The sequence shown here is derived from an EMBL/GenBank/DDBJ whole genome shotgun (WGS) entry which is preliminary data.</text>
</comment>
<keyword evidence="2" id="KW-1185">Reference proteome</keyword>
<dbReference type="EMBL" id="NHYD01000437">
    <property type="protein sequence ID" value="PPQ94171.1"/>
    <property type="molecule type" value="Genomic_DNA"/>
</dbReference>
<dbReference type="AlphaFoldDB" id="A0A409XTZ9"/>
<dbReference type="Proteomes" id="UP000283269">
    <property type="component" value="Unassembled WGS sequence"/>
</dbReference>
<proteinExistence type="predicted"/>
<accession>A0A409XTZ9</accession>
<protein>
    <submittedName>
        <fullName evidence="1">Uncharacterized protein</fullName>
    </submittedName>
</protein>
<dbReference type="InParanoid" id="A0A409XTZ9"/>
<name>A0A409XTZ9_PSICY</name>
<gene>
    <name evidence="1" type="ORF">CVT25_003756</name>
</gene>
<evidence type="ECO:0000313" key="2">
    <source>
        <dbReference type="Proteomes" id="UP000283269"/>
    </source>
</evidence>